<sequence length="144" mass="16857">MPALTIYLKSSRQYTLLLCMAHFAVACILWKIDWSIFIKLIGSMLLAISLCLYLRCHALLLSVRSIVTLHFSEDGLTCTAQTQSNEHITFTIKNDTFVTPYLTVLCVKSPYSFFSRNIVIFADSIDVDKFRQLRIWLRWKWRRK</sequence>
<proteinExistence type="predicted"/>
<reference evidence="2 3" key="1">
    <citation type="submission" date="2016-10" db="EMBL/GenBank/DDBJ databases">
        <authorList>
            <person name="de Groot N.N."/>
        </authorList>
    </citation>
    <scope>NUCLEOTIDE SEQUENCE [LARGE SCALE GENOMIC DNA]</scope>
    <source>
        <strain evidence="2 3">Nm110</strain>
    </source>
</reference>
<keyword evidence="1" id="KW-0472">Membrane</keyword>
<protein>
    <submittedName>
        <fullName evidence="2">Toxin CptA</fullName>
    </submittedName>
</protein>
<dbReference type="InterPro" id="IPR009883">
    <property type="entry name" value="YgfX"/>
</dbReference>
<gene>
    <name evidence="2" type="ORF">SAMN05421882_10079</name>
</gene>
<feature type="transmembrane region" description="Helical" evidence="1">
    <location>
        <begin position="12"/>
        <end position="30"/>
    </location>
</feature>
<keyword evidence="1" id="KW-1133">Transmembrane helix</keyword>
<dbReference type="EMBL" id="FNNH01000007">
    <property type="protein sequence ID" value="SDW29709.1"/>
    <property type="molecule type" value="Genomic_DNA"/>
</dbReference>
<accession>A0A1H2SFE9</accession>
<dbReference type="RefSeq" id="WP_074665779.1">
    <property type="nucleotide sequence ID" value="NZ_FNNH01000007.1"/>
</dbReference>
<feature type="transmembrane region" description="Helical" evidence="1">
    <location>
        <begin position="36"/>
        <end position="54"/>
    </location>
</feature>
<evidence type="ECO:0000313" key="2">
    <source>
        <dbReference type="EMBL" id="SDW29709.1"/>
    </source>
</evidence>
<keyword evidence="1" id="KW-0812">Transmembrane</keyword>
<name>A0A1H2SFE9_9PROT</name>
<dbReference type="AlphaFoldDB" id="A0A1H2SFE9"/>
<organism evidence="2 3">
    <name type="scientific">Nitrosomonas communis</name>
    <dbReference type="NCBI Taxonomy" id="44574"/>
    <lineage>
        <taxon>Bacteria</taxon>
        <taxon>Pseudomonadati</taxon>
        <taxon>Pseudomonadota</taxon>
        <taxon>Betaproteobacteria</taxon>
        <taxon>Nitrosomonadales</taxon>
        <taxon>Nitrosomonadaceae</taxon>
        <taxon>Nitrosomonas</taxon>
    </lineage>
</organism>
<evidence type="ECO:0000313" key="3">
    <source>
        <dbReference type="Proteomes" id="UP000183454"/>
    </source>
</evidence>
<dbReference type="Pfam" id="PF07254">
    <property type="entry name" value="Cpta_toxin"/>
    <property type="match status" value="1"/>
</dbReference>
<evidence type="ECO:0000256" key="1">
    <source>
        <dbReference type="SAM" id="Phobius"/>
    </source>
</evidence>
<dbReference type="Proteomes" id="UP000183454">
    <property type="component" value="Unassembled WGS sequence"/>
</dbReference>